<protein>
    <submittedName>
        <fullName evidence="1">Uncharacterized protein</fullName>
    </submittedName>
</protein>
<proteinExistence type="predicted"/>
<evidence type="ECO:0000313" key="1">
    <source>
        <dbReference type="EMBL" id="PSR78747.1"/>
    </source>
</evidence>
<gene>
    <name evidence="1" type="ORF">BD289DRAFT_443474</name>
</gene>
<reference evidence="1 2" key="1">
    <citation type="journal article" date="2018" name="Mycol. Prog.">
        <title>Coniella lustricola, a new species from submerged detritus.</title>
        <authorList>
            <person name="Raudabaugh D.B."/>
            <person name="Iturriaga T."/>
            <person name="Carver A."/>
            <person name="Mondo S."/>
            <person name="Pangilinan J."/>
            <person name="Lipzen A."/>
            <person name="He G."/>
            <person name="Amirebrahimi M."/>
            <person name="Grigoriev I.V."/>
            <person name="Miller A.N."/>
        </authorList>
    </citation>
    <scope>NUCLEOTIDE SEQUENCE [LARGE SCALE GENOMIC DNA]</scope>
    <source>
        <strain evidence="1 2">B22-T-1</strain>
    </source>
</reference>
<dbReference type="Proteomes" id="UP000241462">
    <property type="component" value="Unassembled WGS sequence"/>
</dbReference>
<dbReference type="EMBL" id="KZ678594">
    <property type="protein sequence ID" value="PSR78747.1"/>
    <property type="molecule type" value="Genomic_DNA"/>
</dbReference>
<accession>A0A2T2ZX49</accession>
<dbReference type="AlphaFoldDB" id="A0A2T2ZX49"/>
<dbReference type="InParanoid" id="A0A2T2ZX49"/>
<keyword evidence="2" id="KW-1185">Reference proteome</keyword>
<name>A0A2T2ZX49_9PEZI</name>
<sequence>MLLCAMPVMSALCVEQSEQRDVWGSSPWIQRHCDCACNRQRLSVEWALLSSMIFSQML</sequence>
<organism evidence="1 2">
    <name type="scientific">Coniella lustricola</name>
    <dbReference type="NCBI Taxonomy" id="2025994"/>
    <lineage>
        <taxon>Eukaryota</taxon>
        <taxon>Fungi</taxon>
        <taxon>Dikarya</taxon>
        <taxon>Ascomycota</taxon>
        <taxon>Pezizomycotina</taxon>
        <taxon>Sordariomycetes</taxon>
        <taxon>Sordariomycetidae</taxon>
        <taxon>Diaporthales</taxon>
        <taxon>Schizoparmaceae</taxon>
        <taxon>Coniella</taxon>
    </lineage>
</organism>
<evidence type="ECO:0000313" key="2">
    <source>
        <dbReference type="Proteomes" id="UP000241462"/>
    </source>
</evidence>